<feature type="transmembrane region" description="Helical" evidence="1">
    <location>
        <begin position="46"/>
        <end position="66"/>
    </location>
</feature>
<evidence type="ECO:0000313" key="2">
    <source>
        <dbReference type="EMBL" id="MDN0064394.1"/>
    </source>
</evidence>
<reference evidence="2" key="2">
    <citation type="submission" date="2024-05" db="EMBL/GenBank/DDBJ databases">
        <title>Identification and characterization of horizontal gene transfer across gut microbiota members of farm animals based on homology search.</title>
        <authorList>
            <person name="Schwarzerova J."/>
            <person name="Nykrynova M."/>
            <person name="Jureckova K."/>
            <person name="Cejkova D."/>
            <person name="Rychlik I."/>
        </authorList>
    </citation>
    <scope>NUCLEOTIDE SEQUENCE</scope>
    <source>
        <strain evidence="2">176_SSukc20</strain>
    </source>
</reference>
<name>A0ABT7XG77_9ACTN</name>
<evidence type="ECO:0000256" key="1">
    <source>
        <dbReference type="SAM" id="Phobius"/>
    </source>
</evidence>
<keyword evidence="1" id="KW-0472">Membrane</keyword>
<sequence length="67" mass="6943">MNHHPLDWDRDGRVGMGDGAFTEMVHGLLTGPSGANGNQTGCGCGCMVWCLALVVVLIAILIFLGGS</sequence>
<accession>A0ABT7XG77</accession>
<keyword evidence="3" id="KW-1185">Reference proteome</keyword>
<evidence type="ECO:0008006" key="4">
    <source>
        <dbReference type="Google" id="ProtNLM"/>
    </source>
</evidence>
<evidence type="ECO:0000313" key="3">
    <source>
        <dbReference type="Proteomes" id="UP001168435"/>
    </source>
</evidence>
<dbReference type="RefSeq" id="WP_289836107.1">
    <property type="nucleotide sequence ID" value="NZ_JAUEIQ010000008.1"/>
</dbReference>
<dbReference type="Proteomes" id="UP001168435">
    <property type="component" value="Unassembled WGS sequence"/>
</dbReference>
<gene>
    <name evidence="2" type="ORF">QVN30_08755</name>
</gene>
<keyword evidence="1" id="KW-1133">Transmembrane helix</keyword>
<comment type="caution">
    <text evidence="2">The sequence shown here is derived from an EMBL/GenBank/DDBJ whole genome shotgun (WGS) entry which is preliminary data.</text>
</comment>
<reference evidence="2" key="1">
    <citation type="submission" date="2023-06" db="EMBL/GenBank/DDBJ databases">
        <authorList>
            <person name="Zeman M."/>
            <person name="Kubasova T."/>
            <person name="Jahodarova E."/>
            <person name="Nykrynova M."/>
            <person name="Rychlik I."/>
        </authorList>
    </citation>
    <scope>NUCLEOTIDE SEQUENCE</scope>
    <source>
        <strain evidence="2">176_SSukc20</strain>
    </source>
</reference>
<organism evidence="2 3">
    <name type="scientific">Collinsella ihumii</name>
    <dbReference type="NCBI Taxonomy" id="1720204"/>
    <lineage>
        <taxon>Bacteria</taxon>
        <taxon>Bacillati</taxon>
        <taxon>Actinomycetota</taxon>
        <taxon>Coriobacteriia</taxon>
        <taxon>Coriobacteriales</taxon>
        <taxon>Coriobacteriaceae</taxon>
        <taxon>Collinsella</taxon>
    </lineage>
</organism>
<proteinExistence type="predicted"/>
<dbReference type="EMBL" id="JAUEIQ010000008">
    <property type="protein sequence ID" value="MDN0064394.1"/>
    <property type="molecule type" value="Genomic_DNA"/>
</dbReference>
<protein>
    <recommendedName>
        <fullName evidence="4">HFLK protein</fullName>
    </recommendedName>
</protein>
<keyword evidence="1" id="KW-0812">Transmembrane</keyword>